<accession>A0A6M3M9X4</accession>
<evidence type="ECO:0000313" key="1">
    <source>
        <dbReference type="EMBL" id="QJB00135.1"/>
    </source>
</evidence>
<dbReference type="EMBL" id="MT143682">
    <property type="protein sequence ID" value="QJB00135.1"/>
    <property type="molecule type" value="Genomic_DNA"/>
</dbReference>
<sequence length="152" mass="17449">METEAYGKETTRKFERLESYRVQLMTYQANFPPIVYIVPVFHNYADGHWAFPRTMKEGIGHGNNSGYAALNLAVCLGANPIFLLGFDMKHDGPKTHWHTGHPLPQTKDHLATFPKYFEHAARKATAMKIKIINLNWESGITCFPKQSWREVL</sequence>
<proteinExistence type="predicted"/>
<gene>
    <name evidence="1" type="ORF">MM171A00688_0018</name>
    <name evidence="2" type="ORF">MM171B01337_0007</name>
</gene>
<reference evidence="2" key="1">
    <citation type="submission" date="2020-03" db="EMBL/GenBank/DDBJ databases">
        <title>The deep terrestrial virosphere.</title>
        <authorList>
            <person name="Holmfeldt K."/>
            <person name="Nilsson E."/>
            <person name="Simone D."/>
            <person name="Lopez-Fernandez M."/>
            <person name="Wu X."/>
            <person name="de Brujin I."/>
            <person name="Lundin D."/>
            <person name="Andersson A."/>
            <person name="Bertilsson S."/>
            <person name="Dopson M."/>
        </authorList>
    </citation>
    <scope>NUCLEOTIDE SEQUENCE</scope>
    <source>
        <strain evidence="1">MM171A00688</strain>
        <strain evidence="2">MM171B01337</strain>
    </source>
</reference>
<dbReference type="Gene3D" id="3.90.1480.10">
    <property type="entry name" value="Alpha-2,3-sialyltransferase"/>
    <property type="match status" value="1"/>
</dbReference>
<dbReference type="AlphaFoldDB" id="A0A6M3M9X4"/>
<protein>
    <submittedName>
        <fullName evidence="2">Uncharacterized protein</fullName>
    </submittedName>
</protein>
<name>A0A6M3M9X4_9ZZZZ</name>
<organism evidence="2">
    <name type="scientific">viral metagenome</name>
    <dbReference type="NCBI Taxonomy" id="1070528"/>
    <lineage>
        <taxon>unclassified sequences</taxon>
        <taxon>metagenomes</taxon>
        <taxon>organismal metagenomes</taxon>
    </lineage>
</organism>
<evidence type="ECO:0000313" key="2">
    <source>
        <dbReference type="EMBL" id="QJB02395.1"/>
    </source>
</evidence>
<dbReference type="EMBL" id="MT143780">
    <property type="protein sequence ID" value="QJB02395.1"/>
    <property type="molecule type" value="Genomic_DNA"/>
</dbReference>